<dbReference type="GO" id="GO:0008270">
    <property type="term" value="F:zinc ion binding"/>
    <property type="evidence" value="ECO:0007669"/>
    <property type="project" value="UniProtKB-KW"/>
</dbReference>
<feature type="domain" description="MYND-type" evidence="6">
    <location>
        <begin position="94"/>
        <end position="137"/>
    </location>
</feature>
<keyword evidence="1" id="KW-0479">Metal-binding</keyword>
<gene>
    <name evidence="7" type="ORF">TrVE_jg1195</name>
</gene>
<dbReference type="Proteomes" id="UP001165160">
    <property type="component" value="Unassembled WGS sequence"/>
</dbReference>
<protein>
    <recommendedName>
        <fullName evidence="6">MYND-type domain-containing protein</fullName>
    </recommendedName>
</protein>
<reference evidence="8" key="1">
    <citation type="journal article" date="2023" name="Commun. Biol.">
        <title>Genome analysis of Parmales, the sister group of diatoms, reveals the evolutionary specialization of diatoms from phago-mixotrophs to photoautotrophs.</title>
        <authorList>
            <person name="Ban H."/>
            <person name="Sato S."/>
            <person name="Yoshikawa S."/>
            <person name="Yamada K."/>
            <person name="Nakamura Y."/>
            <person name="Ichinomiya M."/>
            <person name="Sato N."/>
            <person name="Blanc-Mathieu R."/>
            <person name="Endo H."/>
            <person name="Kuwata A."/>
            <person name="Ogata H."/>
        </authorList>
    </citation>
    <scope>NUCLEOTIDE SEQUENCE [LARGE SCALE GENOMIC DNA]</scope>
    <source>
        <strain evidence="8">NIES 3699</strain>
    </source>
</reference>
<evidence type="ECO:0000256" key="1">
    <source>
        <dbReference type="ARBA" id="ARBA00022723"/>
    </source>
</evidence>
<evidence type="ECO:0000313" key="8">
    <source>
        <dbReference type="Proteomes" id="UP001165160"/>
    </source>
</evidence>
<evidence type="ECO:0000256" key="4">
    <source>
        <dbReference type="PROSITE-ProRule" id="PRU00134"/>
    </source>
</evidence>
<sequence>MTDPIDLTIDPLQIPTEKLAEGLKIVNDSDVASSEDQNSGPSNPPAPAILWTSSLDFKYKSPSPLHLPLPSDSDWSPQQGGRLNPKPSLPPPLCYTCFKPSPPLQCSRCKVASYCSKPCQLKDWKCKLGSGYHKLNCSQMKLLTRSGTFPSELHRRTAVESGLLKKVKMYLCPFAVHHHSLKGPGFVFLQSPNTLVQLSMPGNGLRDCLGGTRPERMESRQVLMTYLPLKDFHTLTTDDFEMSQIQPSLTSTCSSIDPSTEIVILIRVRCGFVGVCKMKIVLGYAVCMKLGEDYEGKEQIQLNIDDL</sequence>
<dbReference type="Pfam" id="PF01753">
    <property type="entry name" value="zf-MYND"/>
    <property type="match status" value="1"/>
</dbReference>
<accession>A0A9W7F1J5</accession>
<dbReference type="AlphaFoldDB" id="A0A9W7F1J5"/>
<comment type="caution">
    <text evidence="7">The sequence shown here is derived from an EMBL/GenBank/DDBJ whole genome shotgun (WGS) entry which is preliminary data.</text>
</comment>
<evidence type="ECO:0000256" key="5">
    <source>
        <dbReference type="SAM" id="MobiDB-lite"/>
    </source>
</evidence>
<evidence type="ECO:0000256" key="2">
    <source>
        <dbReference type="ARBA" id="ARBA00022771"/>
    </source>
</evidence>
<evidence type="ECO:0000313" key="7">
    <source>
        <dbReference type="EMBL" id="GMH98162.1"/>
    </source>
</evidence>
<keyword evidence="2 4" id="KW-0863">Zinc-finger</keyword>
<dbReference type="InterPro" id="IPR002893">
    <property type="entry name" value="Znf_MYND"/>
</dbReference>
<keyword evidence="8" id="KW-1185">Reference proteome</keyword>
<organism evidence="7 8">
    <name type="scientific">Triparma verrucosa</name>
    <dbReference type="NCBI Taxonomy" id="1606542"/>
    <lineage>
        <taxon>Eukaryota</taxon>
        <taxon>Sar</taxon>
        <taxon>Stramenopiles</taxon>
        <taxon>Ochrophyta</taxon>
        <taxon>Bolidophyceae</taxon>
        <taxon>Parmales</taxon>
        <taxon>Triparmaceae</taxon>
        <taxon>Triparma</taxon>
    </lineage>
</organism>
<evidence type="ECO:0000259" key="6">
    <source>
        <dbReference type="PROSITE" id="PS50865"/>
    </source>
</evidence>
<feature type="region of interest" description="Disordered" evidence="5">
    <location>
        <begin position="25"/>
        <end position="49"/>
    </location>
</feature>
<dbReference type="PROSITE" id="PS50865">
    <property type="entry name" value="ZF_MYND_2"/>
    <property type="match status" value="1"/>
</dbReference>
<proteinExistence type="predicted"/>
<evidence type="ECO:0000256" key="3">
    <source>
        <dbReference type="ARBA" id="ARBA00022833"/>
    </source>
</evidence>
<keyword evidence="3" id="KW-0862">Zinc</keyword>
<dbReference type="SUPFAM" id="SSF144232">
    <property type="entry name" value="HIT/MYND zinc finger-like"/>
    <property type="match status" value="1"/>
</dbReference>
<dbReference type="Gene3D" id="6.10.140.2220">
    <property type="match status" value="1"/>
</dbReference>
<name>A0A9W7F1J5_9STRA</name>
<feature type="compositionally biased region" description="Polar residues" evidence="5">
    <location>
        <begin position="30"/>
        <end position="41"/>
    </location>
</feature>
<dbReference type="EMBL" id="BRXX01000212">
    <property type="protein sequence ID" value="GMH98162.1"/>
    <property type="molecule type" value="Genomic_DNA"/>
</dbReference>